<evidence type="ECO:0000259" key="7">
    <source>
        <dbReference type="Pfam" id="PF03600"/>
    </source>
</evidence>
<keyword evidence="3 6" id="KW-0812">Transmembrane</keyword>
<feature type="transmembrane region" description="Helical" evidence="6">
    <location>
        <begin position="437"/>
        <end position="457"/>
    </location>
</feature>
<feature type="transmembrane region" description="Helical" evidence="6">
    <location>
        <begin position="316"/>
        <end position="340"/>
    </location>
</feature>
<keyword evidence="4 6" id="KW-1133">Transmembrane helix</keyword>
<evidence type="ECO:0000256" key="2">
    <source>
        <dbReference type="ARBA" id="ARBA00022448"/>
    </source>
</evidence>
<organism evidence="8 9">
    <name type="scientific">Cypionkella sinensis</name>
    <dbReference type="NCBI Taxonomy" id="1756043"/>
    <lineage>
        <taxon>Bacteria</taxon>
        <taxon>Pseudomonadati</taxon>
        <taxon>Pseudomonadota</taxon>
        <taxon>Alphaproteobacteria</taxon>
        <taxon>Rhodobacterales</taxon>
        <taxon>Paracoccaceae</taxon>
        <taxon>Cypionkella</taxon>
    </lineage>
</organism>
<evidence type="ECO:0000256" key="1">
    <source>
        <dbReference type="ARBA" id="ARBA00004141"/>
    </source>
</evidence>
<feature type="transmembrane region" description="Helical" evidence="6">
    <location>
        <begin position="212"/>
        <end position="239"/>
    </location>
</feature>
<accession>A0ABV7IUR9</accession>
<comment type="caution">
    <text evidence="8">The sequence shown here is derived from an EMBL/GenBank/DDBJ whole genome shotgun (WGS) entry which is preliminary data.</text>
</comment>
<dbReference type="Proteomes" id="UP001595547">
    <property type="component" value="Unassembled WGS sequence"/>
</dbReference>
<evidence type="ECO:0000256" key="4">
    <source>
        <dbReference type="ARBA" id="ARBA00022989"/>
    </source>
</evidence>
<dbReference type="PANTHER" id="PTHR10283">
    <property type="entry name" value="SOLUTE CARRIER FAMILY 13 MEMBER"/>
    <property type="match status" value="1"/>
</dbReference>
<name>A0ABV7IUR9_9RHOB</name>
<dbReference type="EMBL" id="JBHRTO010000001">
    <property type="protein sequence ID" value="MFC3179995.1"/>
    <property type="molecule type" value="Genomic_DNA"/>
</dbReference>
<keyword evidence="5 6" id="KW-0472">Membrane</keyword>
<comment type="subcellular location">
    <subcellularLocation>
        <location evidence="1">Membrane</location>
        <topology evidence="1">Multi-pass membrane protein</topology>
    </subcellularLocation>
</comment>
<feature type="domain" description="Citrate transporter-like" evidence="7">
    <location>
        <begin position="48"/>
        <end position="403"/>
    </location>
</feature>
<feature type="transmembrane region" description="Helical" evidence="6">
    <location>
        <begin position="260"/>
        <end position="277"/>
    </location>
</feature>
<proteinExistence type="predicted"/>
<evidence type="ECO:0000313" key="9">
    <source>
        <dbReference type="Proteomes" id="UP001595547"/>
    </source>
</evidence>
<evidence type="ECO:0000256" key="6">
    <source>
        <dbReference type="SAM" id="Phobius"/>
    </source>
</evidence>
<sequence>MQRIGFSGKQAMMAAVIAGALVLAVWSPAVLTLAQARILAVVLVTLGFWASGVVPSYFASLVLFAVVLVLGLAPADLVFAGFGSTAVWLIVSGFVIGAAISASGLGRVLAQALAPVLDGSYARMIFGLTLVAMVLGFVMPSSVGRAVVLVPIGMALADRAGFAPGSNGRIGIAVTLAIACNMPSFAILPANIPNMVLSGAAETIYGTHFGYMGYLLLHYPVLGLAKSAVTAALVLRMFPAEVAAQKVADTKVTAPADRSAQLRVAAVLLLTLLLWMTDALHGVNAAWVGLAAAVVLLSPGFGVVSPQAFKAAVDFGLLLFVVGALAVGALVNASGLGALIGQGLQAVLPLHPGATAGNFAALSLMSMLTGVLTTVPSVPSVLTPMAEGLSQASGFDLPAVLMTQVVGFSTVLLPYQVAPLVVAMGLSGEKVGSLARVLLRLAAVTLLLLLPLDYLWWRLLGWI</sequence>
<protein>
    <submittedName>
        <fullName evidence="8">SLC13 family permease</fullName>
    </submittedName>
</protein>
<feature type="transmembrane region" description="Helical" evidence="6">
    <location>
        <begin position="394"/>
        <end position="417"/>
    </location>
</feature>
<dbReference type="InterPro" id="IPR004680">
    <property type="entry name" value="Cit_transptr-like_dom"/>
</dbReference>
<evidence type="ECO:0000256" key="3">
    <source>
        <dbReference type="ARBA" id="ARBA00022692"/>
    </source>
</evidence>
<gene>
    <name evidence="8" type="ORF">ACFOGH_03245</name>
</gene>
<keyword evidence="2" id="KW-0813">Transport</keyword>
<feature type="transmembrane region" description="Helical" evidence="6">
    <location>
        <begin position="170"/>
        <end position="192"/>
    </location>
</feature>
<feature type="transmembrane region" description="Helical" evidence="6">
    <location>
        <begin position="125"/>
        <end position="150"/>
    </location>
</feature>
<evidence type="ECO:0000313" key="8">
    <source>
        <dbReference type="EMBL" id="MFC3179995.1"/>
    </source>
</evidence>
<evidence type="ECO:0000256" key="5">
    <source>
        <dbReference type="ARBA" id="ARBA00023136"/>
    </source>
</evidence>
<keyword evidence="9" id="KW-1185">Reference proteome</keyword>
<dbReference type="RefSeq" id="WP_380071620.1">
    <property type="nucleotide sequence ID" value="NZ_JBHRTO010000001.1"/>
</dbReference>
<reference evidence="9" key="1">
    <citation type="journal article" date="2019" name="Int. J. Syst. Evol. Microbiol.">
        <title>The Global Catalogue of Microorganisms (GCM) 10K type strain sequencing project: providing services to taxonomists for standard genome sequencing and annotation.</title>
        <authorList>
            <consortium name="The Broad Institute Genomics Platform"/>
            <consortium name="The Broad Institute Genome Sequencing Center for Infectious Disease"/>
            <person name="Wu L."/>
            <person name="Ma J."/>
        </authorList>
    </citation>
    <scope>NUCLEOTIDE SEQUENCE [LARGE SCALE GENOMIC DNA]</scope>
    <source>
        <strain evidence="9">KCTC 52039</strain>
    </source>
</reference>
<feature type="transmembrane region" description="Helical" evidence="6">
    <location>
        <begin position="58"/>
        <end position="79"/>
    </location>
</feature>
<feature type="transmembrane region" description="Helical" evidence="6">
    <location>
        <begin position="86"/>
        <end position="105"/>
    </location>
</feature>
<dbReference type="Pfam" id="PF03600">
    <property type="entry name" value="CitMHS"/>
    <property type="match status" value="1"/>
</dbReference>
<feature type="transmembrane region" description="Helical" evidence="6">
    <location>
        <begin position="360"/>
        <end position="382"/>
    </location>
</feature>
<feature type="transmembrane region" description="Helical" evidence="6">
    <location>
        <begin position="283"/>
        <end position="304"/>
    </location>
</feature>